<accession>A0A7T5EKG5</accession>
<name>A0A7T5EKG5_9BACL</name>
<reference evidence="3" key="2">
    <citation type="submission" date="2021-04" db="EMBL/GenBank/DDBJ databases">
        <title>Brevibacillus composti FJAT-54423, complete genome.</title>
        <authorList>
            <person name="Tang R."/>
        </authorList>
    </citation>
    <scope>NUCLEOTIDE SEQUENCE</scope>
    <source>
        <strain evidence="3">FJAT-54424</strain>
    </source>
</reference>
<dbReference type="Proteomes" id="UP000595847">
    <property type="component" value="Chromosome"/>
</dbReference>
<dbReference type="KEGG" id="bcop:JD108_20985"/>
<reference evidence="2 4" key="1">
    <citation type="submission" date="2020-12" db="EMBL/GenBank/DDBJ databases">
        <title>strain FJAT-54423T represents a novel species of the genus Brevibacillus.</title>
        <authorList>
            <person name="Tang R."/>
        </authorList>
    </citation>
    <scope>NUCLEOTIDE SEQUENCE [LARGE SCALE GENOMIC DNA]</scope>
    <source>
        <strain evidence="2 4">FJAT-54423</strain>
    </source>
</reference>
<organism evidence="2 4">
    <name type="scientific">Brevibacillus composti</name>
    <dbReference type="NCBI Taxonomy" id="2796470"/>
    <lineage>
        <taxon>Bacteria</taxon>
        <taxon>Bacillati</taxon>
        <taxon>Bacillota</taxon>
        <taxon>Bacilli</taxon>
        <taxon>Bacillales</taxon>
        <taxon>Paenibacillaceae</taxon>
        <taxon>Brevibacillus</taxon>
    </lineage>
</organism>
<gene>
    <name evidence="2" type="ORF">JD108_20985</name>
    <name evidence="3" type="ORF">KDJ56_20920</name>
</gene>
<dbReference type="EMBL" id="CP066308">
    <property type="protein sequence ID" value="QQE74272.1"/>
    <property type="molecule type" value="Genomic_DNA"/>
</dbReference>
<proteinExistence type="predicted"/>
<feature type="region of interest" description="Disordered" evidence="1">
    <location>
        <begin position="303"/>
        <end position="331"/>
    </location>
</feature>
<keyword evidence="5" id="KW-1185">Reference proteome</keyword>
<evidence type="ECO:0000313" key="4">
    <source>
        <dbReference type="Proteomes" id="UP000595847"/>
    </source>
</evidence>
<dbReference type="Proteomes" id="UP000677234">
    <property type="component" value="Chromosome"/>
</dbReference>
<sequence length="1315" mass="145951">MWDKIGRMILLAVMIGNSFMTFPYESEASPSNPDLKDRFAGWLDHDKIVQDSEDHFLTGFGFNNERMNLTIADVNYSGATSGSGKVANYSRALEKADNGYPIVDQAEAIAWAQLFNGNPAFLKSENGLHGGVISGGGGDTYTGYLLSKVAEMSGGRGNAFTFRPSRTGEKGSFVGVTSFTTTQRPDGAIRTDKTTYNVGDLVTITAWGKDYSIYNRGLKVYNYYIYNLDTGQTEKAFYESITDYPIAGEGNGSGQTVNFPQKTWIPTKAGNYEARILFTDSHARNTKNAPAVNGPGVPYFYKFTVGTPPPPKEDPPPAPEDPPPPKGCQKTTMDIRVESDNSDRELKGVTSGGDTVYIKEEDRLVITASKPGTFTQNGIPLRTGSGGNRNVGVLDYADAGSFTITYTSDDGTLCWEKVFYASSGKKGEDGCPIVQVNNDYTTSGSVIEVIPGQQVSMITHYIDKYGNKQPHYTYWLVTLPDGKTEKLPVGYDNRDRPDPYQSDRLTLPYGSKTSAAFVPLEPGKTYKVKLDMSNTNYAKRPECDWEITIKVKDQACTIDMQKQLSAKIHGQPPHEFPPSGDYIEPVFGVKASIDHFTKTAEGYDTHLMLSANMAGKWYLNKGSTKSPLSGPLQANGKFQLLLPSHIRAGDALQVMFVSDDGCIFEFVLYLKTNQSCFILDVALVRQGGQVEWERSVKRGEKIEMSPEGFTSEHSLRFYPEVASEYQIFYLDPKTQQWSPRRDGKWLGSSNSPRLEHTLNFPKGADGLALEGLYKIYFYPDNSRYAHCDGVFFVQIGEGAPKPEGENLLIIKSSFAISPKDPQAAGTDATITFDVKNEGKEAHDTILAVRWESSEQATRLDVKNFRPGEVRKITVPTKYPQQSENFIANINPEKNRPEHETVWPDNRAQWPVSVKEELKIPAPPGGGGNLDGGEIELIIIDSGGRELQKLTTHLDGVWEREPATIRVVIGQTKINQAYERIKQEINQNIQAYQAQLYQSVSGEGIKNVSVTATPGSIADAKSMAFYAPTMLDLRVGGPGNPQEWRVSSASAGGDYLYTGTVVPTQTTWRQTLQSIKYQASINGFVITVDYRVQFDVNYDRCSEDEEGEETCSAETIVQEMTGRYTVTVKGSERTFEVFEPNAKGVLRHTAEWLEYTARDRYPANKPDDFYAGERILTHVLLEPRHQHPVSGQYPEIAGAQSWISETGLRQTPLQSTLALKKTTPLWWQGPSYTVPKLGQREMGVDTPLMGDKQKGFQKGASYAVYFTVRFRFGAEKGFAFPQKQNGTGHDIADYRVPFTVTANAWERQGIRNHTTR</sequence>
<evidence type="ECO:0000313" key="5">
    <source>
        <dbReference type="Proteomes" id="UP000677234"/>
    </source>
</evidence>
<dbReference type="RefSeq" id="WP_198827853.1">
    <property type="nucleotide sequence ID" value="NZ_CP066308.1"/>
</dbReference>
<feature type="compositionally biased region" description="Pro residues" evidence="1">
    <location>
        <begin position="316"/>
        <end position="326"/>
    </location>
</feature>
<evidence type="ECO:0000313" key="3">
    <source>
        <dbReference type="EMBL" id="QUO41354.1"/>
    </source>
</evidence>
<dbReference type="EMBL" id="CP073708">
    <property type="protein sequence ID" value="QUO41354.1"/>
    <property type="molecule type" value="Genomic_DNA"/>
</dbReference>
<protein>
    <submittedName>
        <fullName evidence="2">ABC transporter permease</fullName>
    </submittedName>
</protein>
<evidence type="ECO:0000313" key="2">
    <source>
        <dbReference type="EMBL" id="QQE74272.1"/>
    </source>
</evidence>
<evidence type="ECO:0000256" key="1">
    <source>
        <dbReference type="SAM" id="MobiDB-lite"/>
    </source>
</evidence>